<keyword evidence="1" id="KW-0812">Transmembrane</keyword>
<evidence type="ECO:0000313" key="3">
    <source>
        <dbReference type="Proteomes" id="UP000321491"/>
    </source>
</evidence>
<protein>
    <recommendedName>
        <fullName evidence="4">DUF2759 domain-containing protein</fullName>
    </recommendedName>
</protein>
<evidence type="ECO:0000256" key="1">
    <source>
        <dbReference type="SAM" id="Phobius"/>
    </source>
</evidence>
<feature type="transmembrane region" description="Helical" evidence="1">
    <location>
        <begin position="31"/>
        <end position="55"/>
    </location>
</feature>
<reference evidence="2 3" key="1">
    <citation type="submission" date="2019-07" db="EMBL/GenBank/DDBJ databases">
        <title>Whole genome shotgun sequence of Cerasibacillus quisquiliarum NBRC 102429.</title>
        <authorList>
            <person name="Hosoyama A."/>
            <person name="Uohara A."/>
            <person name="Ohji S."/>
            <person name="Ichikawa N."/>
        </authorList>
    </citation>
    <scope>NUCLEOTIDE SEQUENCE [LARGE SCALE GENOMIC DNA]</scope>
    <source>
        <strain evidence="2 3">NBRC 102429</strain>
    </source>
</reference>
<proteinExistence type="predicted"/>
<evidence type="ECO:0000313" key="2">
    <source>
        <dbReference type="EMBL" id="GEN31102.1"/>
    </source>
</evidence>
<sequence length="59" mass="6405">MNHLVLAIIFLVVAVLSVAGLFRSFKFKNKLAIVFAGLSAVTFGFFSIATIIDVLKNAF</sequence>
<dbReference type="AlphaFoldDB" id="A0A511V181"/>
<gene>
    <name evidence="2" type="ORF">CQU01_13400</name>
</gene>
<keyword evidence="1" id="KW-0472">Membrane</keyword>
<accession>A0A511V181</accession>
<dbReference type="EMBL" id="BJXW01000012">
    <property type="protein sequence ID" value="GEN31102.1"/>
    <property type="molecule type" value="Genomic_DNA"/>
</dbReference>
<keyword evidence="1" id="KW-1133">Transmembrane helix</keyword>
<keyword evidence="3" id="KW-1185">Reference proteome</keyword>
<dbReference type="OrthoDB" id="2721920at2"/>
<dbReference type="RefSeq" id="WP_146936988.1">
    <property type="nucleotide sequence ID" value="NZ_BJXW01000012.1"/>
</dbReference>
<dbReference type="Pfam" id="PF10958">
    <property type="entry name" value="DUF2759"/>
    <property type="match status" value="1"/>
</dbReference>
<dbReference type="InterPro" id="IPR024490">
    <property type="entry name" value="DUF2759"/>
</dbReference>
<evidence type="ECO:0008006" key="4">
    <source>
        <dbReference type="Google" id="ProtNLM"/>
    </source>
</evidence>
<name>A0A511V181_9BACI</name>
<dbReference type="Proteomes" id="UP000321491">
    <property type="component" value="Unassembled WGS sequence"/>
</dbReference>
<organism evidence="2 3">
    <name type="scientific">Cerasibacillus quisquiliarum</name>
    <dbReference type="NCBI Taxonomy" id="227865"/>
    <lineage>
        <taxon>Bacteria</taxon>
        <taxon>Bacillati</taxon>
        <taxon>Bacillota</taxon>
        <taxon>Bacilli</taxon>
        <taxon>Bacillales</taxon>
        <taxon>Bacillaceae</taxon>
        <taxon>Cerasibacillus</taxon>
    </lineage>
</organism>
<comment type="caution">
    <text evidence="2">The sequence shown here is derived from an EMBL/GenBank/DDBJ whole genome shotgun (WGS) entry which is preliminary data.</text>
</comment>